<feature type="transmembrane region" description="Helical" evidence="2">
    <location>
        <begin position="61"/>
        <end position="80"/>
    </location>
</feature>
<feature type="transmembrane region" description="Helical" evidence="2">
    <location>
        <begin position="21"/>
        <end position="41"/>
    </location>
</feature>
<accession>A0A7J7D4B4</accession>
<evidence type="ECO:0000256" key="2">
    <source>
        <dbReference type="SAM" id="Phobius"/>
    </source>
</evidence>
<feature type="compositionally biased region" description="Acidic residues" evidence="1">
    <location>
        <begin position="137"/>
        <end position="160"/>
    </location>
</feature>
<evidence type="ECO:0000256" key="1">
    <source>
        <dbReference type="SAM" id="MobiDB-lite"/>
    </source>
</evidence>
<dbReference type="AlphaFoldDB" id="A0A7J7D4B4"/>
<protein>
    <recommendedName>
        <fullName evidence="3">DUF4408 domain-containing protein</fullName>
    </recommendedName>
</protein>
<keyword evidence="2" id="KW-0812">Transmembrane</keyword>
<keyword evidence="2" id="KW-0472">Membrane</keyword>
<feature type="domain" description="DUF4408" evidence="3">
    <location>
        <begin position="60"/>
        <end position="84"/>
    </location>
</feature>
<comment type="caution">
    <text evidence="4">The sequence shown here is derived from an EMBL/GenBank/DDBJ whole genome shotgun (WGS) entry which is preliminary data.</text>
</comment>
<feature type="compositionally biased region" description="Basic and acidic residues" evidence="1">
    <location>
        <begin position="161"/>
        <end position="174"/>
    </location>
</feature>
<organism evidence="4 5">
    <name type="scientific">Tripterygium wilfordii</name>
    <name type="common">Thunder God vine</name>
    <dbReference type="NCBI Taxonomy" id="458696"/>
    <lineage>
        <taxon>Eukaryota</taxon>
        <taxon>Viridiplantae</taxon>
        <taxon>Streptophyta</taxon>
        <taxon>Embryophyta</taxon>
        <taxon>Tracheophyta</taxon>
        <taxon>Spermatophyta</taxon>
        <taxon>Magnoliopsida</taxon>
        <taxon>eudicotyledons</taxon>
        <taxon>Gunneridae</taxon>
        <taxon>Pentapetalae</taxon>
        <taxon>rosids</taxon>
        <taxon>fabids</taxon>
        <taxon>Celastrales</taxon>
        <taxon>Celastraceae</taxon>
        <taxon>Tripterygium</taxon>
    </lineage>
</organism>
<name>A0A7J7D4B4_TRIWF</name>
<dbReference type="InterPro" id="IPR025520">
    <property type="entry name" value="DUF4408"/>
</dbReference>
<keyword evidence="5" id="KW-1185">Reference proteome</keyword>
<dbReference type="PROSITE" id="PS51257">
    <property type="entry name" value="PROKAR_LIPOPROTEIN"/>
    <property type="match status" value="1"/>
</dbReference>
<dbReference type="PANTHER" id="PTHR35762:SF5">
    <property type="entry name" value="DUF4408 DOMAIN-CONTAINING PROTEIN"/>
    <property type="match status" value="1"/>
</dbReference>
<dbReference type="InParanoid" id="A0A7J7D4B4"/>
<evidence type="ECO:0000259" key="3">
    <source>
        <dbReference type="Pfam" id="PF14364"/>
    </source>
</evidence>
<evidence type="ECO:0000313" key="5">
    <source>
        <dbReference type="Proteomes" id="UP000593562"/>
    </source>
</evidence>
<gene>
    <name evidence="4" type="ORF">HS088_TW10G00179</name>
</gene>
<keyword evidence="2" id="KW-1133">Transmembrane helix</keyword>
<feature type="region of interest" description="Disordered" evidence="1">
    <location>
        <begin position="131"/>
        <end position="188"/>
    </location>
</feature>
<sequence>MDTMKTQKLKPMKSQSLCNHILVHSVIALACSTFLLCFFPSQSDFIKHFLFTTLPCSWYSFVNPTCLFIVVNVIVGLLIAGESKSSSSSSSSGSVGCDRIYEEYVKRKMELNLIKEKGVVVVDKPQVEERNTNVNAEDVEGEEIFEDVKEEEEEEEVVDDDRDKEKEEKGRGSADDDEDQNGMPTEELNRRVEAFIAKVNKQRWLEAKSLVCCKA</sequence>
<dbReference type="PANTHER" id="PTHR35762">
    <property type="entry name" value="TRANSMEMBRANE PROTEIN"/>
    <property type="match status" value="1"/>
</dbReference>
<dbReference type="Proteomes" id="UP000593562">
    <property type="component" value="Unassembled WGS sequence"/>
</dbReference>
<proteinExistence type="predicted"/>
<dbReference type="EMBL" id="JAAARO010000010">
    <property type="protein sequence ID" value="KAF5741184.1"/>
    <property type="molecule type" value="Genomic_DNA"/>
</dbReference>
<evidence type="ECO:0000313" key="4">
    <source>
        <dbReference type="EMBL" id="KAF5741184.1"/>
    </source>
</evidence>
<dbReference type="Pfam" id="PF14364">
    <property type="entry name" value="DUF4408"/>
    <property type="match status" value="1"/>
</dbReference>
<reference evidence="4 5" key="1">
    <citation type="journal article" date="2020" name="Nat. Commun.">
        <title>Genome of Tripterygium wilfordii and identification of cytochrome P450 involved in triptolide biosynthesis.</title>
        <authorList>
            <person name="Tu L."/>
            <person name="Su P."/>
            <person name="Zhang Z."/>
            <person name="Gao L."/>
            <person name="Wang J."/>
            <person name="Hu T."/>
            <person name="Zhou J."/>
            <person name="Zhang Y."/>
            <person name="Zhao Y."/>
            <person name="Liu Y."/>
            <person name="Song Y."/>
            <person name="Tong Y."/>
            <person name="Lu Y."/>
            <person name="Yang J."/>
            <person name="Xu C."/>
            <person name="Jia M."/>
            <person name="Peters R.J."/>
            <person name="Huang L."/>
            <person name="Gao W."/>
        </authorList>
    </citation>
    <scope>NUCLEOTIDE SEQUENCE [LARGE SCALE GENOMIC DNA]</scope>
    <source>
        <strain evidence="5">cv. XIE 37</strain>
        <tissue evidence="4">Leaf</tissue>
    </source>
</reference>